<sequence length="164" mass="17224">MHIPSSHGARGRRVALVAALGCLIGVFEMAAAVAGGASESATFDFIDMTLLYGGDGPDDPSVQVEYLAPGGSASVWSSSLGAKIVVADWSVDGLELCLSYPPETIGPSQTNTLVMCEQTAIIAERVLDSARGDIFRLSERSEAPVELTPEVRSLEDVTKLLDGR</sequence>
<protein>
    <submittedName>
        <fullName evidence="1">Uncharacterized protein</fullName>
    </submittedName>
</protein>
<comment type="caution">
    <text evidence="1">The sequence shown here is derived from an EMBL/GenBank/DDBJ whole genome shotgun (WGS) entry which is preliminary data.</text>
</comment>
<organism evidence="1">
    <name type="scientific">marine sediment metagenome</name>
    <dbReference type="NCBI Taxonomy" id="412755"/>
    <lineage>
        <taxon>unclassified sequences</taxon>
        <taxon>metagenomes</taxon>
        <taxon>ecological metagenomes</taxon>
    </lineage>
</organism>
<name>A0A0F9VXH1_9ZZZZ</name>
<evidence type="ECO:0000313" key="1">
    <source>
        <dbReference type="EMBL" id="KKO04733.1"/>
    </source>
</evidence>
<accession>A0A0F9VXH1</accession>
<dbReference type="EMBL" id="LAZR01000022">
    <property type="protein sequence ID" value="KKO04733.1"/>
    <property type="molecule type" value="Genomic_DNA"/>
</dbReference>
<dbReference type="AlphaFoldDB" id="A0A0F9VXH1"/>
<gene>
    <name evidence="1" type="ORF">LCGC14_0085620</name>
</gene>
<proteinExistence type="predicted"/>
<reference evidence="1" key="1">
    <citation type="journal article" date="2015" name="Nature">
        <title>Complex archaea that bridge the gap between prokaryotes and eukaryotes.</title>
        <authorList>
            <person name="Spang A."/>
            <person name="Saw J.H."/>
            <person name="Jorgensen S.L."/>
            <person name="Zaremba-Niedzwiedzka K."/>
            <person name="Martijn J."/>
            <person name="Lind A.E."/>
            <person name="van Eijk R."/>
            <person name="Schleper C."/>
            <person name="Guy L."/>
            <person name="Ettema T.J."/>
        </authorList>
    </citation>
    <scope>NUCLEOTIDE SEQUENCE</scope>
</reference>